<gene>
    <name evidence="6" type="ORF">T9R20_14190</name>
</gene>
<evidence type="ECO:0000313" key="6">
    <source>
        <dbReference type="EMBL" id="WQB69831.1"/>
    </source>
</evidence>
<evidence type="ECO:0000256" key="4">
    <source>
        <dbReference type="PROSITE-ProRule" id="PRU00335"/>
    </source>
</evidence>
<dbReference type="SUPFAM" id="SSF46689">
    <property type="entry name" value="Homeodomain-like"/>
    <property type="match status" value="1"/>
</dbReference>
<feature type="domain" description="HTH tetR-type" evidence="5">
    <location>
        <begin position="4"/>
        <end position="64"/>
    </location>
</feature>
<keyword evidence="7" id="KW-1185">Reference proteome</keyword>
<evidence type="ECO:0000256" key="2">
    <source>
        <dbReference type="ARBA" id="ARBA00023125"/>
    </source>
</evidence>
<feature type="DNA-binding region" description="H-T-H motif" evidence="4">
    <location>
        <begin position="27"/>
        <end position="46"/>
    </location>
</feature>
<keyword evidence="2 4" id="KW-0238">DNA-binding</keyword>
<evidence type="ECO:0000313" key="7">
    <source>
        <dbReference type="Proteomes" id="UP001324533"/>
    </source>
</evidence>
<dbReference type="PROSITE" id="PS50977">
    <property type="entry name" value="HTH_TETR_2"/>
    <property type="match status" value="1"/>
</dbReference>
<dbReference type="PANTHER" id="PTHR30055">
    <property type="entry name" value="HTH-TYPE TRANSCRIPTIONAL REGULATOR RUTR"/>
    <property type="match status" value="1"/>
</dbReference>
<evidence type="ECO:0000256" key="1">
    <source>
        <dbReference type="ARBA" id="ARBA00023015"/>
    </source>
</evidence>
<name>A0ABZ0V928_9MICO</name>
<dbReference type="RefSeq" id="WP_322409957.1">
    <property type="nucleotide sequence ID" value="NZ_CP139779.1"/>
</dbReference>
<keyword evidence="1" id="KW-0805">Transcription regulation</keyword>
<dbReference type="InterPro" id="IPR009057">
    <property type="entry name" value="Homeodomain-like_sf"/>
</dbReference>
<keyword evidence="3" id="KW-0804">Transcription</keyword>
<sequence length="167" mass="17888">MGSRHSREEILDGAVRVLLERGVSGLSFASVGDALGIADRTVVYYFPTKAHLLQAAVEAGSVSLRDLLGAAFGTDALPPADLIERAWPVISSAEAHPWMRVYLELIGASARGDEPHRSLARSITESWIAWVAERVAAATPADRLREAQQVVAAIDGRLVIHTLGIEA</sequence>
<dbReference type="Gene3D" id="1.10.357.10">
    <property type="entry name" value="Tetracycline Repressor, domain 2"/>
    <property type="match status" value="1"/>
</dbReference>
<dbReference type="PRINTS" id="PR00455">
    <property type="entry name" value="HTHTETR"/>
</dbReference>
<dbReference type="Proteomes" id="UP001324533">
    <property type="component" value="Chromosome"/>
</dbReference>
<dbReference type="EMBL" id="CP139779">
    <property type="protein sequence ID" value="WQB69831.1"/>
    <property type="molecule type" value="Genomic_DNA"/>
</dbReference>
<dbReference type="PANTHER" id="PTHR30055:SF234">
    <property type="entry name" value="HTH-TYPE TRANSCRIPTIONAL REGULATOR BETI"/>
    <property type="match status" value="1"/>
</dbReference>
<dbReference type="InterPro" id="IPR036271">
    <property type="entry name" value="Tet_transcr_reg_TetR-rel_C_sf"/>
</dbReference>
<reference evidence="6 7" key="1">
    <citation type="submission" date="2023-06" db="EMBL/GenBank/DDBJ databases">
        <title>Rock-solubilizing bacteria, Microbacterium invictum, promotes re-establishment of vegetation in rocky wasteland by accelerating rock bio-weathering and reshaping soil bacterial community.</title>
        <authorList>
            <person name="Liu C."/>
        </authorList>
    </citation>
    <scope>NUCLEOTIDE SEQUENCE [LARGE SCALE GENOMIC DNA]</scope>
    <source>
        <strain evidence="6 7">X-18</strain>
    </source>
</reference>
<accession>A0ABZ0V928</accession>
<evidence type="ECO:0000256" key="3">
    <source>
        <dbReference type="ARBA" id="ARBA00023163"/>
    </source>
</evidence>
<protein>
    <submittedName>
        <fullName evidence="6">TetR/AcrR family transcriptional regulator</fullName>
    </submittedName>
</protein>
<proteinExistence type="predicted"/>
<organism evidence="6 7">
    <name type="scientific">Microbacterium invictum</name>
    <dbReference type="NCBI Taxonomy" id="515415"/>
    <lineage>
        <taxon>Bacteria</taxon>
        <taxon>Bacillati</taxon>
        <taxon>Actinomycetota</taxon>
        <taxon>Actinomycetes</taxon>
        <taxon>Micrococcales</taxon>
        <taxon>Microbacteriaceae</taxon>
        <taxon>Microbacterium</taxon>
    </lineage>
</organism>
<dbReference type="Pfam" id="PF00440">
    <property type="entry name" value="TetR_N"/>
    <property type="match status" value="1"/>
</dbReference>
<dbReference type="SUPFAM" id="SSF48498">
    <property type="entry name" value="Tetracyclin repressor-like, C-terminal domain"/>
    <property type="match status" value="1"/>
</dbReference>
<dbReference type="InterPro" id="IPR050109">
    <property type="entry name" value="HTH-type_TetR-like_transc_reg"/>
</dbReference>
<evidence type="ECO:0000259" key="5">
    <source>
        <dbReference type="PROSITE" id="PS50977"/>
    </source>
</evidence>
<dbReference type="InterPro" id="IPR001647">
    <property type="entry name" value="HTH_TetR"/>
</dbReference>